<dbReference type="AlphaFoldDB" id="G2Y801"/>
<dbReference type="EMBL" id="FQ790296">
    <property type="protein sequence ID" value="CCD48729.1"/>
    <property type="molecule type" value="Genomic_DNA"/>
</dbReference>
<name>G2Y801_BOTF4</name>
<proteinExistence type="predicted"/>
<accession>G2Y801</accession>
<dbReference type="InParanoid" id="G2Y801"/>
<gene>
    <name evidence="1" type="ORF">BofuT4_uP033710.1</name>
</gene>
<evidence type="ECO:0000313" key="1">
    <source>
        <dbReference type="EMBL" id="CCD48729.1"/>
    </source>
</evidence>
<dbReference type="Proteomes" id="UP000008177">
    <property type="component" value="Unplaced contigs"/>
</dbReference>
<sequence length="89" mass="9973">MVTLNISDSSDLTIYETRASASHYMQRNTKNITAHYTHNEAGLTHFPPSRDDPTIAQRWDLSTPDPLYNNAIETKYEPATEVGPLIPGI</sequence>
<organism evidence="1 2">
    <name type="scientific">Botryotinia fuckeliana (strain T4)</name>
    <name type="common">Noble rot fungus</name>
    <name type="synonym">Botrytis cinerea</name>
    <dbReference type="NCBI Taxonomy" id="999810"/>
    <lineage>
        <taxon>Eukaryota</taxon>
        <taxon>Fungi</taxon>
        <taxon>Dikarya</taxon>
        <taxon>Ascomycota</taxon>
        <taxon>Pezizomycotina</taxon>
        <taxon>Leotiomycetes</taxon>
        <taxon>Helotiales</taxon>
        <taxon>Sclerotiniaceae</taxon>
        <taxon>Botrytis</taxon>
    </lineage>
</organism>
<evidence type="ECO:0000313" key="2">
    <source>
        <dbReference type="Proteomes" id="UP000008177"/>
    </source>
</evidence>
<dbReference type="HOGENOM" id="CLU_2454465_0_0_1"/>
<protein>
    <submittedName>
        <fullName evidence="1">Uncharacterized protein</fullName>
    </submittedName>
</protein>
<reference evidence="2" key="1">
    <citation type="journal article" date="2011" name="PLoS Genet.">
        <title>Genomic analysis of the necrotrophic fungal pathogens Sclerotinia sclerotiorum and Botrytis cinerea.</title>
        <authorList>
            <person name="Amselem J."/>
            <person name="Cuomo C.A."/>
            <person name="van Kan J.A."/>
            <person name="Viaud M."/>
            <person name="Benito E.P."/>
            <person name="Couloux A."/>
            <person name="Coutinho P.M."/>
            <person name="de Vries R.P."/>
            <person name="Dyer P.S."/>
            <person name="Fillinger S."/>
            <person name="Fournier E."/>
            <person name="Gout L."/>
            <person name="Hahn M."/>
            <person name="Kohn L."/>
            <person name="Lapalu N."/>
            <person name="Plummer K.M."/>
            <person name="Pradier J.M."/>
            <person name="Quevillon E."/>
            <person name="Sharon A."/>
            <person name="Simon A."/>
            <person name="ten Have A."/>
            <person name="Tudzynski B."/>
            <person name="Tudzynski P."/>
            <person name="Wincker P."/>
            <person name="Andrew M."/>
            <person name="Anthouard V."/>
            <person name="Beever R.E."/>
            <person name="Beffa R."/>
            <person name="Benoit I."/>
            <person name="Bouzid O."/>
            <person name="Brault B."/>
            <person name="Chen Z."/>
            <person name="Choquer M."/>
            <person name="Collemare J."/>
            <person name="Cotton P."/>
            <person name="Danchin E.G."/>
            <person name="Da Silva C."/>
            <person name="Gautier A."/>
            <person name="Giraud C."/>
            <person name="Giraud T."/>
            <person name="Gonzalez C."/>
            <person name="Grossetete S."/>
            <person name="Guldener U."/>
            <person name="Henrissat B."/>
            <person name="Howlett B.J."/>
            <person name="Kodira C."/>
            <person name="Kretschmer M."/>
            <person name="Lappartient A."/>
            <person name="Leroch M."/>
            <person name="Levis C."/>
            <person name="Mauceli E."/>
            <person name="Neuveglise C."/>
            <person name="Oeser B."/>
            <person name="Pearson M."/>
            <person name="Poulain J."/>
            <person name="Poussereau N."/>
            <person name="Quesneville H."/>
            <person name="Rascle C."/>
            <person name="Schumacher J."/>
            <person name="Segurens B."/>
            <person name="Sexton A."/>
            <person name="Silva E."/>
            <person name="Sirven C."/>
            <person name="Soanes D.M."/>
            <person name="Talbot N.J."/>
            <person name="Templeton M."/>
            <person name="Yandava C."/>
            <person name="Yarden O."/>
            <person name="Zeng Q."/>
            <person name="Rollins J.A."/>
            <person name="Lebrun M.H."/>
            <person name="Dickman M."/>
        </authorList>
    </citation>
    <scope>NUCLEOTIDE SEQUENCE [LARGE SCALE GENOMIC DNA]</scope>
    <source>
        <strain evidence="2">T4</strain>
    </source>
</reference>